<evidence type="ECO:0000256" key="1">
    <source>
        <dbReference type="ARBA" id="ARBA00022741"/>
    </source>
</evidence>
<evidence type="ECO:0000313" key="5">
    <source>
        <dbReference type="Proteomes" id="UP000014680"/>
    </source>
</evidence>
<dbReference type="Pfam" id="PF07724">
    <property type="entry name" value="AAA_2"/>
    <property type="match status" value="1"/>
</dbReference>
<dbReference type="PANTHER" id="PTHR11638:SF18">
    <property type="entry name" value="HEAT SHOCK PROTEIN 104"/>
    <property type="match status" value="1"/>
</dbReference>
<dbReference type="GeneID" id="14883428"/>
<proteinExistence type="predicted"/>
<dbReference type="GO" id="GO:0034605">
    <property type="term" value="P:cellular response to heat"/>
    <property type="evidence" value="ECO:0007669"/>
    <property type="project" value="TreeGrafter"/>
</dbReference>
<dbReference type="SMART" id="SM01086">
    <property type="entry name" value="ClpB_D2-small"/>
    <property type="match status" value="1"/>
</dbReference>
<evidence type="ECO:0000259" key="3">
    <source>
        <dbReference type="SMART" id="SM01086"/>
    </source>
</evidence>
<evidence type="ECO:0000313" key="4">
    <source>
        <dbReference type="EMBL" id="ELP84519.1"/>
    </source>
</evidence>
<dbReference type="InterPro" id="IPR050130">
    <property type="entry name" value="ClpA_ClpB"/>
</dbReference>
<dbReference type="Gene3D" id="3.40.50.300">
    <property type="entry name" value="P-loop containing nucleotide triphosphate hydrolases"/>
    <property type="match status" value="1"/>
</dbReference>
<keyword evidence="2" id="KW-0067">ATP-binding</keyword>
<dbReference type="SUPFAM" id="SSF52540">
    <property type="entry name" value="P-loop containing nucleoside triphosphate hydrolases"/>
    <property type="match status" value="1"/>
</dbReference>
<dbReference type="GO" id="GO:0005524">
    <property type="term" value="F:ATP binding"/>
    <property type="evidence" value="ECO:0007669"/>
    <property type="project" value="UniProtKB-KW"/>
</dbReference>
<dbReference type="OMA" id="SARDWMA"/>
<dbReference type="VEuPathDB" id="AmoebaDB:EIN_170240"/>
<dbReference type="RefSeq" id="XP_004183865.1">
    <property type="nucleotide sequence ID" value="XM_004183817.1"/>
</dbReference>
<keyword evidence="5" id="KW-1185">Reference proteome</keyword>
<dbReference type="PANTHER" id="PTHR11638">
    <property type="entry name" value="ATP-DEPENDENT CLP PROTEASE"/>
    <property type="match status" value="1"/>
</dbReference>
<dbReference type="Pfam" id="PF10431">
    <property type="entry name" value="ClpB_D2-small"/>
    <property type="match status" value="1"/>
</dbReference>
<gene>
    <name evidence="4" type="ORF">EIN_170240</name>
</gene>
<dbReference type="EMBL" id="KB207112">
    <property type="protein sequence ID" value="ELP84519.1"/>
    <property type="molecule type" value="Genomic_DNA"/>
</dbReference>
<accession>A0A0A1TVM3</accession>
<dbReference type="Proteomes" id="UP000014680">
    <property type="component" value="Unassembled WGS sequence"/>
</dbReference>
<dbReference type="InterPro" id="IPR027417">
    <property type="entry name" value="P-loop_NTPase"/>
</dbReference>
<dbReference type="GO" id="GO:0016887">
    <property type="term" value="F:ATP hydrolysis activity"/>
    <property type="evidence" value="ECO:0007669"/>
    <property type="project" value="InterPro"/>
</dbReference>
<name>A0A0A1TVM3_ENTIV</name>
<dbReference type="Gene3D" id="1.10.8.60">
    <property type="match status" value="1"/>
</dbReference>
<organism evidence="4 5">
    <name type="scientific">Entamoeba invadens IP1</name>
    <dbReference type="NCBI Taxonomy" id="370355"/>
    <lineage>
        <taxon>Eukaryota</taxon>
        <taxon>Amoebozoa</taxon>
        <taxon>Evosea</taxon>
        <taxon>Archamoebae</taxon>
        <taxon>Mastigamoebida</taxon>
        <taxon>Entamoebidae</taxon>
        <taxon>Entamoeba</taxon>
    </lineage>
</organism>
<feature type="non-terminal residue" evidence="4">
    <location>
        <position position="1"/>
    </location>
</feature>
<dbReference type="OrthoDB" id="47330at2759"/>
<protein>
    <submittedName>
        <fullName evidence="4">Chaperone clpB, putative</fullName>
    </submittedName>
</protein>
<dbReference type="AlphaFoldDB" id="A0A0A1TVM3"/>
<dbReference type="InterPro" id="IPR019489">
    <property type="entry name" value="Clp_ATPase_C"/>
</dbReference>
<dbReference type="GO" id="GO:0005737">
    <property type="term" value="C:cytoplasm"/>
    <property type="evidence" value="ECO:0007669"/>
    <property type="project" value="TreeGrafter"/>
</dbReference>
<evidence type="ECO:0000256" key="2">
    <source>
        <dbReference type="ARBA" id="ARBA00022840"/>
    </source>
</evidence>
<feature type="domain" description="Clp ATPase C-terminal" evidence="3">
    <location>
        <begin position="83"/>
        <end position="174"/>
    </location>
</feature>
<dbReference type="KEGG" id="eiv:EIN_170240"/>
<dbReference type="InterPro" id="IPR003959">
    <property type="entry name" value="ATPase_AAA_core"/>
</dbReference>
<sequence length="177" mass="19793">TALFCSMKSKKGAPANGRGRTVDFKNTVIIMTSNLGSDILLNGTTKDGNLKSGVKEAVLDNVKKFFKPEFINRLDDIVVFTPLRQEELRKIVKMQMKDIVARIKKSYPTCDVELTEKAVDQIITVGFSPQYGARPMRRYLEKKIVTDISVAIIKGDLKENKKIVVGAKDDEITVTIQ</sequence>
<reference evidence="4 5" key="1">
    <citation type="submission" date="2012-10" db="EMBL/GenBank/DDBJ databases">
        <authorList>
            <person name="Zafar N."/>
            <person name="Inman J."/>
            <person name="Hall N."/>
            <person name="Lorenzi H."/>
            <person name="Caler E."/>
        </authorList>
    </citation>
    <scope>NUCLEOTIDE SEQUENCE [LARGE SCALE GENOMIC DNA]</scope>
    <source>
        <strain evidence="4 5">IP1</strain>
    </source>
</reference>
<keyword evidence="1" id="KW-0547">Nucleotide-binding</keyword>